<dbReference type="Proteomes" id="UP000319825">
    <property type="component" value="Unassembled WGS sequence"/>
</dbReference>
<comment type="similarity">
    <text evidence="1">Belongs to the glycosyltransferase group 1 family. Glycosyltransferase 4 subfamily.</text>
</comment>
<evidence type="ECO:0000256" key="2">
    <source>
        <dbReference type="ARBA" id="ARBA00022676"/>
    </source>
</evidence>
<dbReference type="EMBL" id="VLKE01000001">
    <property type="protein sequence ID" value="TWH69301.1"/>
    <property type="molecule type" value="Genomic_DNA"/>
</dbReference>
<evidence type="ECO:0000313" key="7">
    <source>
        <dbReference type="Proteomes" id="UP000319825"/>
    </source>
</evidence>
<sequence length="433" mass="47343">MIADATGRPRRRATPERTPAVGGGPTAARRLRVAVLLKTNSGGMWILPQVQELIGRGHQVVVVLPGGEGRLTAELRRRGVPVEESPFDFRVGPGSLRGLLGLRRLLRRLAPDVLHYHLLASAFAGRFATLGMALRRVHMVAGPLYLESPLIRPFERLLWRLDDVVICGCRHASERYGELGCPPRRRPVATYGVNTDRHRPDWTVPAEPGDGVDFDRRAHADARAKARAELGIGDDTFLAVLVAYVYPPIRLINAGRGIKGHDVLFPAWRRFRERHPRAHLLVVGGGWGEAGAAHRRELIDRFRVAGDPGITWLETIEDVRPWYAAADVSVSPSLGESHGAAVEAGAMAVPSIVSEAGGLPETVDERCGWVVPTDDVAALTDALSAAYREFTAGRLPERGRAARRLMVERFDNRDSAVRVADIIEDVAAGGWRG</sequence>
<gene>
    <name evidence="6" type="ORF">JD77_04310</name>
</gene>
<evidence type="ECO:0000259" key="5">
    <source>
        <dbReference type="Pfam" id="PF13439"/>
    </source>
</evidence>
<comment type="caution">
    <text evidence="6">The sequence shown here is derived from an EMBL/GenBank/DDBJ whole genome shotgun (WGS) entry which is preliminary data.</text>
</comment>
<dbReference type="InterPro" id="IPR028098">
    <property type="entry name" value="Glyco_trans_4-like_N"/>
</dbReference>
<dbReference type="Gene3D" id="3.40.50.2000">
    <property type="entry name" value="Glycogen Phosphorylase B"/>
    <property type="match status" value="2"/>
</dbReference>
<keyword evidence="7" id="KW-1185">Reference proteome</keyword>
<evidence type="ECO:0000313" key="6">
    <source>
        <dbReference type="EMBL" id="TWH69301.1"/>
    </source>
</evidence>
<feature type="domain" description="Glycosyltransferase subfamily 4-like N-terminal" evidence="5">
    <location>
        <begin position="50"/>
        <end position="197"/>
    </location>
</feature>
<evidence type="ECO:0000256" key="1">
    <source>
        <dbReference type="ARBA" id="ARBA00009481"/>
    </source>
</evidence>
<dbReference type="Pfam" id="PF13439">
    <property type="entry name" value="Glyco_transf_4"/>
    <property type="match status" value="1"/>
</dbReference>
<reference evidence="6 7" key="1">
    <citation type="submission" date="2019-07" db="EMBL/GenBank/DDBJ databases">
        <title>R&amp;d 2014.</title>
        <authorList>
            <person name="Klenk H.-P."/>
        </authorList>
    </citation>
    <scope>NUCLEOTIDE SEQUENCE [LARGE SCALE GENOMIC DNA]</scope>
    <source>
        <strain evidence="6 7">DSM 43868</strain>
    </source>
</reference>
<dbReference type="SUPFAM" id="SSF53756">
    <property type="entry name" value="UDP-Glycosyltransferase/glycogen phosphorylase"/>
    <property type="match status" value="1"/>
</dbReference>
<name>A0A562IE71_MICOL</name>
<keyword evidence="3 6" id="KW-0808">Transferase</keyword>
<dbReference type="RefSeq" id="WP_145775887.1">
    <property type="nucleotide sequence ID" value="NZ_BAAATQ010000050.1"/>
</dbReference>
<feature type="region of interest" description="Disordered" evidence="4">
    <location>
        <begin position="1"/>
        <end position="25"/>
    </location>
</feature>
<dbReference type="OrthoDB" id="193659at2"/>
<organism evidence="6 7">
    <name type="scientific">Micromonospora olivasterospora</name>
    <dbReference type="NCBI Taxonomy" id="1880"/>
    <lineage>
        <taxon>Bacteria</taxon>
        <taxon>Bacillati</taxon>
        <taxon>Actinomycetota</taxon>
        <taxon>Actinomycetes</taxon>
        <taxon>Micromonosporales</taxon>
        <taxon>Micromonosporaceae</taxon>
        <taxon>Micromonospora</taxon>
    </lineage>
</organism>
<keyword evidence="2" id="KW-0328">Glycosyltransferase</keyword>
<dbReference type="PANTHER" id="PTHR12526">
    <property type="entry name" value="GLYCOSYLTRANSFERASE"/>
    <property type="match status" value="1"/>
</dbReference>
<evidence type="ECO:0000256" key="4">
    <source>
        <dbReference type="SAM" id="MobiDB-lite"/>
    </source>
</evidence>
<evidence type="ECO:0000256" key="3">
    <source>
        <dbReference type="ARBA" id="ARBA00022679"/>
    </source>
</evidence>
<dbReference type="AlphaFoldDB" id="A0A562IE71"/>
<dbReference type="PANTHER" id="PTHR12526:SF640">
    <property type="entry name" value="COLANIC ACID BIOSYNTHESIS GLYCOSYLTRANSFERASE WCAL-RELATED"/>
    <property type="match status" value="1"/>
</dbReference>
<proteinExistence type="inferred from homology"/>
<protein>
    <submittedName>
        <fullName evidence="6">Glycosyltransferase involved in cell wall biosynthesis</fullName>
    </submittedName>
</protein>
<dbReference type="Pfam" id="PF13692">
    <property type="entry name" value="Glyco_trans_1_4"/>
    <property type="match status" value="1"/>
</dbReference>
<accession>A0A562IE71</accession>
<dbReference type="GO" id="GO:0016757">
    <property type="term" value="F:glycosyltransferase activity"/>
    <property type="evidence" value="ECO:0007669"/>
    <property type="project" value="UniProtKB-KW"/>
</dbReference>